<sequence>MKFTLSTALGALYAVSSAAAVVLPRSTNDSTCIKPRPIPDLGPDDLRNFGVVLFDALDMIDVYGPLDPLQIMAKSTQRLNLHLVARTLDGITTAPGMGNPQNSSFWPRIPSTATFDDADDLDLDVLIVPGGPGVRAPDLGPEKAFLEKMFPRVKIFMTICTGGGLAGMTGLLDDYLVTTNKAAWNSTAAWGPEVNWVTPARFMADGKVWSSSGVTSSLDLIFAFISTYWGAAEADRIATLVEHVPRAWNDDPIAGKLGIPPSAAQPCEEDMEV</sequence>
<dbReference type="Proteomes" id="UP001163324">
    <property type="component" value="Chromosome 2"/>
</dbReference>
<reference evidence="1" key="1">
    <citation type="submission" date="2022-10" db="EMBL/GenBank/DDBJ databases">
        <title>Complete Genome of Trichothecium roseum strain YXFP-22015, a Plant Pathogen Isolated from Citrus.</title>
        <authorList>
            <person name="Wang Y."/>
            <person name="Zhu L."/>
        </authorList>
    </citation>
    <scope>NUCLEOTIDE SEQUENCE</scope>
    <source>
        <strain evidence="1">YXFP-22015</strain>
    </source>
</reference>
<evidence type="ECO:0000313" key="1">
    <source>
        <dbReference type="EMBL" id="KAI9903304.1"/>
    </source>
</evidence>
<comment type="caution">
    <text evidence="1">The sequence shown here is derived from an EMBL/GenBank/DDBJ whole genome shotgun (WGS) entry which is preliminary data.</text>
</comment>
<dbReference type="EMBL" id="CM047941">
    <property type="protein sequence ID" value="KAI9903304.1"/>
    <property type="molecule type" value="Genomic_DNA"/>
</dbReference>
<name>A0ACC0VAH3_9HYPO</name>
<organism evidence="1 2">
    <name type="scientific">Trichothecium roseum</name>
    <dbReference type="NCBI Taxonomy" id="47278"/>
    <lineage>
        <taxon>Eukaryota</taxon>
        <taxon>Fungi</taxon>
        <taxon>Dikarya</taxon>
        <taxon>Ascomycota</taxon>
        <taxon>Pezizomycotina</taxon>
        <taxon>Sordariomycetes</taxon>
        <taxon>Hypocreomycetidae</taxon>
        <taxon>Hypocreales</taxon>
        <taxon>Hypocreales incertae sedis</taxon>
        <taxon>Trichothecium</taxon>
    </lineage>
</organism>
<accession>A0ACC0VAH3</accession>
<proteinExistence type="predicted"/>
<protein>
    <submittedName>
        <fullName evidence="1">Uncharacterized protein</fullName>
    </submittedName>
</protein>
<keyword evidence="2" id="KW-1185">Reference proteome</keyword>
<gene>
    <name evidence="1" type="ORF">N3K66_002656</name>
</gene>
<evidence type="ECO:0000313" key="2">
    <source>
        <dbReference type="Proteomes" id="UP001163324"/>
    </source>
</evidence>